<dbReference type="Gene3D" id="1.10.443.10">
    <property type="entry name" value="Intergrase catalytic core"/>
    <property type="match status" value="1"/>
</dbReference>
<dbReference type="PANTHER" id="PTHR30349:SF64">
    <property type="entry name" value="PROPHAGE INTEGRASE INTD-RELATED"/>
    <property type="match status" value="1"/>
</dbReference>
<dbReference type="Pfam" id="PF13102">
    <property type="entry name" value="Phage_int_SAM_5"/>
    <property type="match status" value="1"/>
</dbReference>
<dbReference type="CDD" id="cd01185">
    <property type="entry name" value="INTN1_C_like"/>
    <property type="match status" value="1"/>
</dbReference>
<dbReference type="GO" id="GO:0006310">
    <property type="term" value="P:DNA recombination"/>
    <property type="evidence" value="ECO:0007669"/>
    <property type="project" value="UniProtKB-KW"/>
</dbReference>
<dbReference type="SUPFAM" id="SSF56349">
    <property type="entry name" value="DNA breaking-rejoining enzymes"/>
    <property type="match status" value="1"/>
</dbReference>
<evidence type="ECO:0000256" key="2">
    <source>
        <dbReference type="ARBA" id="ARBA00022908"/>
    </source>
</evidence>
<evidence type="ECO:0000313" key="9">
    <source>
        <dbReference type="Proteomes" id="UP000251545"/>
    </source>
</evidence>
<dbReference type="InterPro" id="IPR010998">
    <property type="entry name" value="Integrase_recombinase_N"/>
</dbReference>
<evidence type="ECO:0000259" key="7">
    <source>
        <dbReference type="PROSITE" id="PS51900"/>
    </source>
</evidence>
<dbReference type="PROSITE" id="PS51898">
    <property type="entry name" value="TYR_RECOMBINASE"/>
    <property type="match status" value="1"/>
</dbReference>
<keyword evidence="4" id="KW-0233">DNA recombination</keyword>
<comment type="similarity">
    <text evidence="1">Belongs to the 'phage' integrase family.</text>
</comment>
<accession>A0A362X5I0</accession>
<evidence type="ECO:0000256" key="4">
    <source>
        <dbReference type="ARBA" id="ARBA00023172"/>
    </source>
</evidence>
<dbReference type="PANTHER" id="PTHR30349">
    <property type="entry name" value="PHAGE INTEGRASE-RELATED"/>
    <property type="match status" value="1"/>
</dbReference>
<dbReference type="Pfam" id="PF17293">
    <property type="entry name" value="Arm-DNA-bind_5"/>
    <property type="match status" value="1"/>
</dbReference>
<evidence type="ECO:0000256" key="1">
    <source>
        <dbReference type="ARBA" id="ARBA00008857"/>
    </source>
</evidence>
<dbReference type="Pfam" id="PF00589">
    <property type="entry name" value="Phage_integrase"/>
    <property type="match status" value="1"/>
</dbReference>
<dbReference type="Proteomes" id="UP000251545">
    <property type="component" value="Unassembled WGS sequence"/>
</dbReference>
<organism evidence="8 9">
    <name type="scientific">Jejuia pallidilutea</name>
    <dbReference type="NCBI Taxonomy" id="504487"/>
    <lineage>
        <taxon>Bacteria</taxon>
        <taxon>Pseudomonadati</taxon>
        <taxon>Bacteroidota</taxon>
        <taxon>Flavobacteriia</taxon>
        <taxon>Flavobacteriales</taxon>
        <taxon>Flavobacteriaceae</taxon>
        <taxon>Jejuia</taxon>
    </lineage>
</organism>
<dbReference type="Gene3D" id="1.10.150.130">
    <property type="match status" value="1"/>
</dbReference>
<feature type="domain" description="Tyr recombinase" evidence="6">
    <location>
        <begin position="209"/>
        <end position="396"/>
    </location>
</feature>
<dbReference type="InterPro" id="IPR035386">
    <property type="entry name" value="Arm-DNA-bind_5"/>
</dbReference>
<dbReference type="InterPro" id="IPR002104">
    <property type="entry name" value="Integrase_catalytic"/>
</dbReference>
<evidence type="ECO:0000256" key="3">
    <source>
        <dbReference type="ARBA" id="ARBA00023125"/>
    </source>
</evidence>
<dbReference type="PROSITE" id="PS51900">
    <property type="entry name" value="CB"/>
    <property type="match status" value="1"/>
</dbReference>
<dbReference type="InterPro" id="IPR011010">
    <property type="entry name" value="DNA_brk_join_enz"/>
</dbReference>
<comment type="caution">
    <text evidence="8">The sequence shown here is derived from an EMBL/GenBank/DDBJ whole genome shotgun (WGS) entry which is preliminary data.</text>
</comment>
<sequence>MASIKVIQKSKVLSSGEYPIYLQIIKYGKVKRISLNLSCPKDEWDGNEFKRNHPNYIKRNRLLNKFKERAYAVIDEFSVNGIDFTLSEFENKFRNKRKGNVTTVLEFWDERINDLRKSHKTGNARAYKDVKNSFFKFNKNKNILFRDITPKLLDKYEVYLRNRKNTDGGISLKMRTIRALYNYAIKMGEANAQNYPFRVYKISKLKGKNVKRALTVSEFKKFEALDLNKHPHLTDTKYMFLFSFYLRGINYVDMMKLEWKNIEDGKVYYKRSKTGKIFIIKILEPVQKILDYYKVQNRNTPYVFPILGKVGLEPMQIEYRKDKMLKVFNRELKEIASIQGINKNITSYVARHSYATIMKYKGIRTDVISESMGHANLDVTNSYLKEFENDIIDDANEKLLDL</sequence>
<protein>
    <submittedName>
        <fullName evidence="8">Site-specific recombinase XerD</fullName>
    </submittedName>
</protein>
<proteinExistence type="inferred from homology"/>
<evidence type="ECO:0000313" key="8">
    <source>
        <dbReference type="EMBL" id="PQV50281.1"/>
    </source>
</evidence>
<gene>
    <name evidence="8" type="ORF">CLV33_102140</name>
</gene>
<dbReference type="EMBL" id="PVEO01000002">
    <property type="protein sequence ID" value="PQV50281.1"/>
    <property type="molecule type" value="Genomic_DNA"/>
</dbReference>
<feature type="domain" description="Core-binding (CB)" evidence="7">
    <location>
        <begin position="102"/>
        <end position="185"/>
    </location>
</feature>
<dbReference type="GO" id="GO:0015074">
    <property type="term" value="P:DNA integration"/>
    <property type="evidence" value="ECO:0007669"/>
    <property type="project" value="UniProtKB-KW"/>
</dbReference>
<keyword evidence="3 5" id="KW-0238">DNA-binding</keyword>
<dbReference type="InterPro" id="IPR050090">
    <property type="entry name" value="Tyrosine_recombinase_XerCD"/>
</dbReference>
<evidence type="ECO:0000256" key="5">
    <source>
        <dbReference type="PROSITE-ProRule" id="PRU01248"/>
    </source>
</evidence>
<keyword evidence="2" id="KW-0229">DNA integration</keyword>
<name>A0A362X5I0_9FLAO</name>
<dbReference type="InterPro" id="IPR025269">
    <property type="entry name" value="SAM-like_dom"/>
</dbReference>
<evidence type="ECO:0000259" key="6">
    <source>
        <dbReference type="PROSITE" id="PS51898"/>
    </source>
</evidence>
<reference evidence="8 9" key="1">
    <citation type="submission" date="2018-02" db="EMBL/GenBank/DDBJ databases">
        <title>Genomic Encyclopedia of Archaeal and Bacterial Type Strains, Phase II (KMG-II): from individual species to whole genera.</title>
        <authorList>
            <person name="Goeker M."/>
        </authorList>
    </citation>
    <scope>NUCLEOTIDE SEQUENCE [LARGE SCALE GENOMIC DNA]</scope>
    <source>
        <strain evidence="8 9">DSM 21165</strain>
    </source>
</reference>
<dbReference type="GO" id="GO:0003677">
    <property type="term" value="F:DNA binding"/>
    <property type="evidence" value="ECO:0007669"/>
    <property type="project" value="UniProtKB-UniRule"/>
</dbReference>
<dbReference type="InterPro" id="IPR044068">
    <property type="entry name" value="CB"/>
</dbReference>
<dbReference type="RefSeq" id="WP_105472857.1">
    <property type="nucleotide sequence ID" value="NZ_PVEO01000002.1"/>
</dbReference>
<dbReference type="InterPro" id="IPR013762">
    <property type="entry name" value="Integrase-like_cat_sf"/>
</dbReference>
<dbReference type="AlphaFoldDB" id="A0A362X5I0"/>